<dbReference type="AlphaFoldDB" id="A0A7H2V917"/>
<dbReference type="EMBL" id="CP061646">
    <property type="protein sequence ID" value="QNX72850.1"/>
    <property type="molecule type" value="Genomic_DNA"/>
</dbReference>
<gene>
    <name evidence="1" type="ORF">IC776_02815</name>
</gene>
<protein>
    <submittedName>
        <fullName evidence="1">Uncharacterized protein</fullName>
    </submittedName>
</protein>
<dbReference type="RefSeq" id="WP_191012602.1">
    <property type="nucleotide sequence ID" value="NZ_CP061646.1"/>
</dbReference>
<sequence length="90" mass="10632">MNNKLTKKQKKFNEEINEETFSVERIVPVTKTEILGVSLQSDDGIVLEFGFIKDDKEEVAIVDTRKYLPKKMVDDLYKKLKYIYENEEIK</sequence>
<name>A0A7H2V917_9GAMM</name>
<evidence type="ECO:0000313" key="1">
    <source>
        <dbReference type="EMBL" id="QNX72850.1"/>
    </source>
</evidence>
<evidence type="ECO:0000313" key="2">
    <source>
        <dbReference type="Proteomes" id="UP000516666"/>
    </source>
</evidence>
<accession>A0A7H2V917</accession>
<reference evidence="1 2" key="2">
    <citation type="submission" date="2020-09" db="EMBL/GenBank/DDBJ databases">
        <authorList>
            <person name="Chen F.-J."/>
            <person name="Lee Y.-T."/>
        </authorList>
    </citation>
    <scope>NUCLEOTIDE SEQUENCE [LARGE SCALE GENOMIC DNA]</scope>
    <source>
        <strain evidence="1 2">AS39</strain>
    </source>
</reference>
<proteinExistence type="predicted"/>
<dbReference type="Proteomes" id="UP000516666">
    <property type="component" value="Chromosome"/>
</dbReference>
<organism evidence="1 2">
    <name type="scientific">Acinetobacter seifertii</name>
    <dbReference type="NCBI Taxonomy" id="1530123"/>
    <lineage>
        <taxon>Bacteria</taxon>
        <taxon>Pseudomonadati</taxon>
        <taxon>Pseudomonadota</taxon>
        <taxon>Gammaproteobacteria</taxon>
        <taxon>Moraxellales</taxon>
        <taxon>Moraxellaceae</taxon>
        <taxon>Acinetobacter</taxon>
        <taxon>Acinetobacter calcoaceticus/baumannii complex</taxon>
    </lineage>
</organism>
<reference evidence="2" key="1">
    <citation type="submission" date="2020-09" db="EMBL/GenBank/DDBJ databases">
        <title>Clinical and molecular characterization of Acinetobacter seifertii in Taiwan.</title>
        <authorList>
            <person name="Li L.-H."/>
            <person name="Yang Y.-S."/>
            <person name="Sun J.-R."/>
            <person name="Huang T.-W."/>
            <person name="Huang W.-C."/>
            <person name="Wang Y.-C."/>
            <person name="Kuo T.-H."/>
            <person name="Kuo S.-C."/>
            <person name="Chen T.-L."/>
        </authorList>
    </citation>
    <scope>NUCLEOTIDE SEQUENCE [LARGE SCALE GENOMIC DNA]</scope>
    <source>
        <strain evidence="2">AS39</strain>
    </source>
</reference>